<keyword evidence="5" id="KW-0479">Metal-binding</keyword>
<organism evidence="14 15">
    <name type="scientific">Hucho hucho</name>
    <name type="common">huchen</name>
    <dbReference type="NCBI Taxonomy" id="62062"/>
    <lineage>
        <taxon>Eukaryota</taxon>
        <taxon>Metazoa</taxon>
        <taxon>Chordata</taxon>
        <taxon>Craniata</taxon>
        <taxon>Vertebrata</taxon>
        <taxon>Euteleostomi</taxon>
        <taxon>Actinopterygii</taxon>
        <taxon>Neopterygii</taxon>
        <taxon>Teleostei</taxon>
        <taxon>Protacanthopterygii</taxon>
        <taxon>Salmoniformes</taxon>
        <taxon>Salmonidae</taxon>
        <taxon>Salmoninae</taxon>
        <taxon>Hucho</taxon>
    </lineage>
</organism>
<reference evidence="14" key="3">
    <citation type="submission" date="2025-09" db="UniProtKB">
        <authorList>
            <consortium name="Ensembl"/>
        </authorList>
    </citation>
    <scope>IDENTIFICATION</scope>
</reference>
<dbReference type="AlphaFoldDB" id="A0A4W5NXW9"/>
<feature type="compositionally biased region" description="Acidic residues" evidence="11">
    <location>
        <begin position="179"/>
        <end position="202"/>
    </location>
</feature>
<dbReference type="SUPFAM" id="SSF47473">
    <property type="entry name" value="EF-hand"/>
    <property type="match status" value="1"/>
</dbReference>
<feature type="region of interest" description="Disordered" evidence="11">
    <location>
        <begin position="59"/>
        <end position="450"/>
    </location>
</feature>
<dbReference type="InterPro" id="IPR003645">
    <property type="entry name" value="Fol_N"/>
</dbReference>
<feature type="compositionally biased region" description="Basic and acidic residues" evidence="11">
    <location>
        <begin position="203"/>
        <end position="213"/>
    </location>
</feature>
<keyword evidence="8" id="KW-0106">Calcium</keyword>
<dbReference type="Pfam" id="PF10591">
    <property type="entry name" value="SPARC_Ca_bdg"/>
    <property type="match status" value="1"/>
</dbReference>
<feature type="compositionally biased region" description="Acidic residues" evidence="11">
    <location>
        <begin position="138"/>
        <end position="149"/>
    </location>
</feature>
<evidence type="ECO:0000256" key="1">
    <source>
        <dbReference type="ARBA" id="ARBA00004498"/>
    </source>
</evidence>
<keyword evidence="9" id="KW-1015">Disulfide bond</keyword>
<reference evidence="15" key="1">
    <citation type="submission" date="2018-06" db="EMBL/GenBank/DDBJ databases">
        <title>Genome assembly of Danube salmon.</title>
        <authorList>
            <person name="Macqueen D.J."/>
            <person name="Gundappa M.K."/>
        </authorList>
    </citation>
    <scope>NUCLEOTIDE SEQUENCE [LARGE SCALE GENOMIC DNA]</scope>
</reference>
<feature type="compositionally biased region" description="Basic and acidic residues" evidence="11">
    <location>
        <begin position="346"/>
        <end position="370"/>
    </location>
</feature>
<dbReference type="InterPro" id="IPR001999">
    <property type="entry name" value="Osteonectin_CS"/>
</dbReference>
<dbReference type="PROSITE" id="PS00306">
    <property type="entry name" value="CASEIN_ALPHA_BETA"/>
    <property type="match status" value="1"/>
</dbReference>
<evidence type="ECO:0000256" key="2">
    <source>
        <dbReference type="ARBA" id="ARBA00006404"/>
    </source>
</evidence>
<feature type="compositionally biased region" description="Basic residues" evidence="11">
    <location>
        <begin position="404"/>
        <end position="421"/>
    </location>
</feature>
<dbReference type="FunFam" id="1.10.238.10:FF:000068">
    <property type="entry name" value="SPARC isoform 1"/>
    <property type="match status" value="1"/>
</dbReference>
<evidence type="ECO:0000256" key="12">
    <source>
        <dbReference type="SAM" id="SignalP"/>
    </source>
</evidence>
<feature type="compositionally biased region" description="Basic and acidic residues" evidence="11">
    <location>
        <begin position="422"/>
        <end position="448"/>
    </location>
</feature>
<feature type="compositionally biased region" description="Basic and acidic residues" evidence="11">
    <location>
        <begin position="294"/>
        <end position="313"/>
    </location>
</feature>
<feature type="compositionally biased region" description="Acidic residues" evidence="11">
    <location>
        <begin position="116"/>
        <end position="131"/>
    </location>
</feature>
<dbReference type="Proteomes" id="UP000314982">
    <property type="component" value="Unassembled WGS sequence"/>
</dbReference>
<dbReference type="GO" id="GO:0005518">
    <property type="term" value="F:collagen binding"/>
    <property type="evidence" value="ECO:0007669"/>
    <property type="project" value="TreeGrafter"/>
</dbReference>
<evidence type="ECO:0000256" key="11">
    <source>
        <dbReference type="SAM" id="MobiDB-lite"/>
    </source>
</evidence>
<dbReference type="PANTHER" id="PTHR13866">
    <property type="entry name" value="SPARC OSTEONECTIN"/>
    <property type="match status" value="1"/>
</dbReference>
<dbReference type="GO" id="GO:0050840">
    <property type="term" value="F:extracellular matrix binding"/>
    <property type="evidence" value="ECO:0007669"/>
    <property type="project" value="TreeGrafter"/>
</dbReference>
<dbReference type="PROSITE" id="PS00612">
    <property type="entry name" value="OSTEONECTIN_1"/>
    <property type="match status" value="1"/>
</dbReference>
<dbReference type="GeneTree" id="ENSGT00510000046787"/>
<reference evidence="14" key="2">
    <citation type="submission" date="2025-08" db="UniProtKB">
        <authorList>
            <consortium name="Ensembl"/>
        </authorList>
    </citation>
    <scope>IDENTIFICATION</scope>
</reference>
<dbReference type="Pfam" id="PF09289">
    <property type="entry name" value="FOLN"/>
    <property type="match status" value="1"/>
</dbReference>
<keyword evidence="15" id="KW-1185">Reference proteome</keyword>
<sequence length="736" mass="83453">MKTHLLYLCLLASAFAVSVKGKPHDKHQALSKSSHTAKEKDIVQDEANEGEVLPTFMTFESSSQEQEDEDTSYEDNANANVGPSNEEGVFEVSDSGEGSTPVLLSDKALVDLLQGESEEEEVEEEEEEEEVEGKIESEETQSEEEEGEEVEGKIESEEKQSEEEEGEEVEGKIESEEKQSEEEEEEDVEGDLEKEEEEELDVEAEKEAEKVEAMADEEESVEDEEKREKEEEEEPVVGDGGVEQEAEVEETYSNTEPEIPEDLDYAGDSDNTQPLETELEEGKPLAEDAQLLLSKEEEAKVEEKEEQVSKEDEIPTTTDDYESQHDTQDAEASESQGVLGQYKPPEGSKDQEKSSQDDSQEKGTNKKDGVADAELQDVDGTRLSVEGGEEKEEEKNTNESASHTRGKARKQRKNQRVRKHPPQRDEAPPGEGVPDHQGDEGVKEHYRTTDNAVYKPKRRRAGKWAPLVGMNPVQIRATVDLYPSARPSLAASLYRPQASAADPCENFRCKRGKTCKLNEEKKPMCVCQEPSACPQRVTDYDHVCGTDNVTYDTSCELFATKCNLEGTKRGHRLHLDYTGPCKFIAPCMNGELVQFPLRMRDWLKNVLLQLYEHDSMSPGFLTPKQRIRVRKIHESERRLHAGDHPIELLAQDFEKNYNMYIYPVHWQFAQMDQHPSDRFLSHSELAPLRVPLVPMEHCTSRFFQECDADKDKQVSFREWAHCFGIKDEDMDVNLLF</sequence>
<evidence type="ECO:0000256" key="3">
    <source>
        <dbReference type="ARBA" id="ARBA00022525"/>
    </source>
</evidence>
<dbReference type="SMART" id="SM00280">
    <property type="entry name" value="KAZAL"/>
    <property type="match status" value="1"/>
</dbReference>
<dbReference type="InterPro" id="IPR011992">
    <property type="entry name" value="EF-hand-dom_pair"/>
</dbReference>
<dbReference type="SUPFAM" id="SSF57196">
    <property type="entry name" value="EGF/Laminin"/>
    <property type="match status" value="1"/>
</dbReference>
<evidence type="ECO:0000313" key="15">
    <source>
        <dbReference type="Proteomes" id="UP000314982"/>
    </source>
</evidence>
<evidence type="ECO:0000256" key="9">
    <source>
        <dbReference type="ARBA" id="ARBA00023157"/>
    </source>
</evidence>
<feature type="compositionally biased region" description="Basic and acidic residues" evidence="11">
    <location>
        <begin position="150"/>
        <end position="159"/>
    </location>
</feature>
<keyword evidence="4" id="KW-0272">Extracellular matrix</keyword>
<dbReference type="InterPro" id="IPR002350">
    <property type="entry name" value="Kazal_dom"/>
</dbReference>
<dbReference type="SMART" id="SM00274">
    <property type="entry name" value="FOLN"/>
    <property type="match status" value="1"/>
</dbReference>
<evidence type="ECO:0000313" key="14">
    <source>
        <dbReference type="Ensembl" id="ENSHHUP00000057166.1"/>
    </source>
</evidence>
<comment type="similarity">
    <text evidence="2">Belongs to the SPARC family.</text>
</comment>
<comment type="subcellular location">
    <subcellularLocation>
        <location evidence="1">Secreted</location>
        <location evidence="1">Extracellular space</location>
        <location evidence="1">Extracellular matrix</location>
    </subcellularLocation>
</comment>
<evidence type="ECO:0000256" key="7">
    <source>
        <dbReference type="ARBA" id="ARBA00022743"/>
    </source>
</evidence>
<dbReference type="Pfam" id="PF07648">
    <property type="entry name" value="Kazal_2"/>
    <property type="match status" value="1"/>
</dbReference>
<evidence type="ECO:0000256" key="10">
    <source>
        <dbReference type="ARBA" id="ARBA00023180"/>
    </source>
</evidence>
<proteinExistence type="inferred from homology"/>
<evidence type="ECO:0000259" key="13">
    <source>
        <dbReference type="PROSITE" id="PS51465"/>
    </source>
</evidence>
<keyword evidence="3" id="KW-0964">Secreted</keyword>
<evidence type="ECO:0000256" key="8">
    <source>
        <dbReference type="ARBA" id="ARBA00022837"/>
    </source>
</evidence>
<dbReference type="PROSITE" id="PS00018">
    <property type="entry name" value="EF_HAND_1"/>
    <property type="match status" value="1"/>
</dbReference>
<dbReference type="GO" id="GO:0005615">
    <property type="term" value="C:extracellular space"/>
    <property type="evidence" value="ECO:0007669"/>
    <property type="project" value="InterPro"/>
</dbReference>
<dbReference type="InterPro" id="IPR036058">
    <property type="entry name" value="Kazal_dom_sf"/>
</dbReference>
<dbReference type="Gene3D" id="3.30.60.30">
    <property type="match status" value="1"/>
</dbReference>
<dbReference type="PROSITE" id="PS51465">
    <property type="entry name" value="KAZAL_2"/>
    <property type="match status" value="1"/>
</dbReference>
<keyword evidence="7" id="KW-0494">Milk protein</keyword>
<dbReference type="Ensembl" id="ENSHHUT00000059130.1">
    <property type="protein sequence ID" value="ENSHHUP00000057166.1"/>
    <property type="gene ID" value="ENSHHUG00000034102.1"/>
</dbReference>
<dbReference type="PROSITE" id="PS00613">
    <property type="entry name" value="OSTEONECTIN_2"/>
    <property type="match status" value="1"/>
</dbReference>
<feature type="compositionally biased region" description="Basic and acidic residues" evidence="11">
    <location>
        <begin position="169"/>
        <end position="178"/>
    </location>
</feature>
<feature type="domain" description="Kazal-like" evidence="13">
    <location>
        <begin position="526"/>
        <end position="583"/>
    </location>
</feature>
<evidence type="ECO:0000256" key="5">
    <source>
        <dbReference type="ARBA" id="ARBA00022723"/>
    </source>
</evidence>
<dbReference type="Gene3D" id="1.10.238.10">
    <property type="entry name" value="EF-hand"/>
    <property type="match status" value="1"/>
</dbReference>
<dbReference type="FunFam" id="3.30.60.30:FF:000004">
    <property type="entry name" value="SPARC isoform 1"/>
    <property type="match status" value="1"/>
</dbReference>
<dbReference type="InterPro" id="IPR018247">
    <property type="entry name" value="EF_Hand_1_Ca_BS"/>
</dbReference>
<dbReference type="InterPro" id="IPR015369">
    <property type="entry name" value="Follistatin/Osteonectin_EGF"/>
</dbReference>
<dbReference type="InterPro" id="IPR019577">
    <property type="entry name" value="SPARC/Testican_Ca-bd-dom"/>
</dbReference>
<feature type="signal peptide" evidence="12">
    <location>
        <begin position="1"/>
        <end position="21"/>
    </location>
</feature>
<accession>A0A4W5NXW9</accession>
<evidence type="ECO:0000256" key="4">
    <source>
        <dbReference type="ARBA" id="ARBA00022530"/>
    </source>
</evidence>
<dbReference type="PANTHER" id="PTHR13866:SF25">
    <property type="entry name" value="SPARC-LIKE 1"/>
    <property type="match status" value="1"/>
</dbReference>
<dbReference type="GO" id="GO:0005509">
    <property type="term" value="F:calcium ion binding"/>
    <property type="evidence" value="ECO:0007669"/>
    <property type="project" value="InterPro"/>
</dbReference>
<keyword evidence="10" id="KW-0325">Glycoprotein</keyword>
<dbReference type="STRING" id="62062.ENSHHUP00000057166"/>
<dbReference type="InterPro" id="IPR031305">
    <property type="entry name" value="Casein_CS"/>
</dbReference>
<dbReference type="SUPFAM" id="SSF100895">
    <property type="entry name" value="Kazal-type serine protease inhibitors"/>
    <property type="match status" value="1"/>
</dbReference>
<protein>
    <submittedName>
        <fullName evidence="14">SPARC-like 1</fullName>
    </submittedName>
</protein>
<feature type="compositionally biased region" description="Acidic residues" evidence="11">
    <location>
        <begin position="214"/>
        <end position="223"/>
    </location>
</feature>
<feature type="compositionally biased region" description="Acidic residues" evidence="11">
    <location>
        <begin position="230"/>
        <end position="250"/>
    </location>
</feature>
<evidence type="ECO:0000256" key="6">
    <source>
        <dbReference type="ARBA" id="ARBA00022729"/>
    </source>
</evidence>
<feature type="compositionally biased region" description="Acidic residues" evidence="11">
    <location>
        <begin position="258"/>
        <end position="267"/>
    </location>
</feature>
<keyword evidence="6 12" id="KW-0732">Signal</keyword>
<name>A0A4W5NXW9_9TELE</name>
<feature type="chain" id="PRO_5021215914" evidence="12">
    <location>
        <begin position="22"/>
        <end position="736"/>
    </location>
</feature>